<organism evidence="3 4">
    <name type="scientific">Halorubrum ezzemoulense</name>
    <name type="common">Halorubrum chaoviator</name>
    <dbReference type="NCBI Taxonomy" id="337243"/>
    <lineage>
        <taxon>Archaea</taxon>
        <taxon>Methanobacteriati</taxon>
        <taxon>Methanobacteriota</taxon>
        <taxon>Stenosarchaea group</taxon>
        <taxon>Halobacteria</taxon>
        <taxon>Halobacteriales</taxon>
        <taxon>Haloferacaceae</taxon>
        <taxon>Halorubrum</taxon>
    </lineage>
</organism>
<evidence type="ECO:0000313" key="3">
    <source>
        <dbReference type="EMBL" id="OYR73404.1"/>
    </source>
</evidence>
<name>A0A256JWX7_HALEZ</name>
<protein>
    <submittedName>
        <fullName evidence="3">Dna2/Cas4 domain-containing protein</fullName>
    </submittedName>
</protein>
<dbReference type="RefSeq" id="WP_094495163.1">
    <property type="nucleotide sequence ID" value="NZ_NHPD01000041.1"/>
</dbReference>
<dbReference type="InterPro" id="IPR011604">
    <property type="entry name" value="PDDEXK-like_dom_sf"/>
</dbReference>
<comment type="caution">
    <text evidence="3">The sequence shown here is derived from an EMBL/GenBank/DDBJ whole genome shotgun (WGS) entry which is preliminary data.</text>
</comment>
<feature type="region of interest" description="Disordered" evidence="1">
    <location>
        <begin position="1"/>
        <end position="22"/>
    </location>
</feature>
<gene>
    <name evidence="3" type="ORF">DJ76_10075</name>
</gene>
<reference evidence="3 4" key="1">
    <citation type="journal article" date="2014" name="Front. Microbiol.">
        <title>Population and genomic analysis of the genus Halorubrum.</title>
        <authorList>
            <person name="Fullmer M.S."/>
            <person name="Soucy S.M."/>
            <person name="Swithers K.S."/>
            <person name="Makkay A.M."/>
            <person name="Wheeler R."/>
            <person name="Ventosa A."/>
            <person name="Gogarten J.P."/>
            <person name="Papke R.T."/>
        </authorList>
    </citation>
    <scope>NUCLEOTIDE SEQUENCE [LARGE SCALE GENOMIC DNA]</scope>
    <source>
        <strain evidence="3 4">Ec15</strain>
    </source>
</reference>
<evidence type="ECO:0000256" key="1">
    <source>
        <dbReference type="SAM" id="MobiDB-lite"/>
    </source>
</evidence>
<feature type="region of interest" description="Disordered" evidence="1">
    <location>
        <begin position="338"/>
        <end position="376"/>
    </location>
</feature>
<feature type="compositionally biased region" description="Basic and acidic residues" evidence="1">
    <location>
        <begin position="365"/>
        <end position="376"/>
    </location>
</feature>
<evidence type="ECO:0000313" key="4">
    <source>
        <dbReference type="Proteomes" id="UP000216925"/>
    </source>
</evidence>
<dbReference type="Proteomes" id="UP000216925">
    <property type="component" value="Unassembled WGS sequence"/>
</dbReference>
<accession>A0A256JWX7</accession>
<dbReference type="AlphaFoldDB" id="A0A256JWX7"/>
<dbReference type="Gene3D" id="3.90.320.10">
    <property type="match status" value="1"/>
</dbReference>
<feature type="domain" description="PD-(D/E)XK endonuclease-like" evidence="2">
    <location>
        <begin position="63"/>
        <end position="262"/>
    </location>
</feature>
<evidence type="ECO:0000259" key="2">
    <source>
        <dbReference type="Pfam" id="PF12705"/>
    </source>
</evidence>
<dbReference type="InterPro" id="IPR038726">
    <property type="entry name" value="PDDEXK_AddAB-type"/>
</dbReference>
<feature type="compositionally biased region" description="Basic and acidic residues" evidence="1">
    <location>
        <begin position="345"/>
        <end position="354"/>
    </location>
</feature>
<dbReference type="EMBL" id="NHPD01000041">
    <property type="protein sequence ID" value="OYR73404.1"/>
    <property type="molecule type" value="Genomic_DNA"/>
</dbReference>
<proteinExistence type="predicted"/>
<sequence>MGKPELRSRPGEAEDKGTSPRTLVERLQESTFGNWYRDREYAENIREGRPYFNGPPKVQPVSRHSPSRLLQCHRRSWYNHLNSAEEDGLPQGIFWFGTRFEEDLIMPFLSDTVTNKETYACNSLWVDYTVDTDHGEIRIKGETDPVIVDEDSVPLLLLEVKTKQSVDGLSEPNQHHRAQLHAYMYGLCEKYDTDLERAAIVYGSRSTLETEVFEVEFDQAFWEDTVLQWAADQTKYRTYGALPPAEPEHDWECKFCSYRERCGRGDREYSDSGPVGLLPIFSDYPRQSVVEYLDSHPDSKLTPTLAHNHPSLVENYGAYDWSCSACEARYSWNAIDPPSSSHAPRCPECRENGEKGWLSGPTPDEQLRIEGGEDVQ</sequence>
<dbReference type="Pfam" id="PF12705">
    <property type="entry name" value="PDDEXK_1"/>
    <property type="match status" value="1"/>
</dbReference>